<gene>
    <name evidence="3" type="ORF">SAMN05444126_10197</name>
</gene>
<accession>A0A1H9P6F3</accession>
<feature type="transmembrane region" description="Helical" evidence="1">
    <location>
        <begin position="20"/>
        <end position="39"/>
    </location>
</feature>
<keyword evidence="1" id="KW-0812">Transmembrane</keyword>
<feature type="transmembrane region" description="Helical" evidence="1">
    <location>
        <begin position="59"/>
        <end position="77"/>
    </location>
</feature>
<protein>
    <recommendedName>
        <fullName evidence="2">CAAX prenyl protease 2/Lysostaphin resistance protein A-like domain-containing protein</fullName>
    </recommendedName>
</protein>
<name>A0A1H9P6F3_9BACI</name>
<proteinExistence type="predicted"/>
<dbReference type="STRING" id="1464123.SAMN05444126_10197"/>
<reference evidence="4" key="1">
    <citation type="submission" date="2016-10" db="EMBL/GenBank/DDBJ databases">
        <authorList>
            <person name="de Groot N.N."/>
        </authorList>
    </citation>
    <scope>NUCLEOTIDE SEQUENCE [LARGE SCALE GENOMIC DNA]</scope>
    <source>
        <strain evidence="4">10nlg</strain>
    </source>
</reference>
<dbReference type="Proteomes" id="UP000199318">
    <property type="component" value="Unassembled WGS sequence"/>
</dbReference>
<evidence type="ECO:0000313" key="4">
    <source>
        <dbReference type="Proteomes" id="UP000199318"/>
    </source>
</evidence>
<feature type="domain" description="CAAX prenyl protease 2/Lysostaphin resistance protein A-like" evidence="2">
    <location>
        <begin position="99"/>
        <end position="178"/>
    </location>
</feature>
<sequence length="203" mass="23083">MNKQAELVQRMTDKELLLNLYVSQLIILTAAAVLSRWFFGDVLHFINLIEWSRADLTAGIFFALIVVCLQLAMYQLLPSSWLDDGGINMRMFARRHPAHIVWLSVIVGFSEEVLFRAVLQEQFGLVLASAAFALIHIRYLAKPVLFTTVVVLSFSLGLLYIYTANLLTVITAHIFIDMLLGFYIKSKHKSLHGRKEKWDANGL</sequence>
<evidence type="ECO:0000259" key="2">
    <source>
        <dbReference type="Pfam" id="PF02517"/>
    </source>
</evidence>
<feature type="transmembrane region" description="Helical" evidence="1">
    <location>
        <begin position="98"/>
        <end position="117"/>
    </location>
</feature>
<dbReference type="Pfam" id="PF02517">
    <property type="entry name" value="Rce1-like"/>
    <property type="match status" value="1"/>
</dbReference>
<dbReference type="RefSeq" id="WP_093071567.1">
    <property type="nucleotide sequence ID" value="NZ_FOGV01000001.1"/>
</dbReference>
<dbReference type="EMBL" id="FOGV01000001">
    <property type="protein sequence ID" value="SER43677.1"/>
    <property type="molecule type" value="Genomic_DNA"/>
</dbReference>
<dbReference type="GO" id="GO:0004175">
    <property type="term" value="F:endopeptidase activity"/>
    <property type="evidence" value="ECO:0007669"/>
    <property type="project" value="UniProtKB-ARBA"/>
</dbReference>
<feature type="transmembrane region" description="Helical" evidence="1">
    <location>
        <begin position="123"/>
        <end position="139"/>
    </location>
</feature>
<dbReference type="GO" id="GO:0080120">
    <property type="term" value="P:CAAX-box protein maturation"/>
    <property type="evidence" value="ECO:0007669"/>
    <property type="project" value="UniProtKB-ARBA"/>
</dbReference>
<dbReference type="AlphaFoldDB" id="A0A1H9P6F3"/>
<evidence type="ECO:0000313" key="3">
    <source>
        <dbReference type="EMBL" id="SER43677.1"/>
    </source>
</evidence>
<keyword evidence="1" id="KW-1133">Transmembrane helix</keyword>
<organism evidence="3 4">
    <name type="scientific">Salisediminibacterium halotolerans</name>
    <dbReference type="NCBI Taxonomy" id="517425"/>
    <lineage>
        <taxon>Bacteria</taxon>
        <taxon>Bacillati</taxon>
        <taxon>Bacillota</taxon>
        <taxon>Bacilli</taxon>
        <taxon>Bacillales</taxon>
        <taxon>Bacillaceae</taxon>
        <taxon>Salisediminibacterium</taxon>
    </lineage>
</organism>
<dbReference type="OrthoDB" id="1523022at2"/>
<keyword evidence="4" id="KW-1185">Reference proteome</keyword>
<comment type="caution">
    <text evidence="3">The sequence shown here is derived from an EMBL/GenBank/DDBJ whole genome shotgun (WGS) entry which is preliminary data.</text>
</comment>
<dbReference type="InterPro" id="IPR003675">
    <property type="entry name" value="Rce1/LyrA-like_dom"/>
</dbReference>
<evidence type="ECO:0000256" key="1">
    <source>
        <dbReference type="SAM" id="Phobius"/>
    </source>
</evidence>
<keyword evidence="1" id="KW-0472">Membrane</keyword>